<dbReference type="InterPro" id="IPR015943">
    <property type="entry name" value="WD40/YVTN_repeat-like_dom_sf"/>
</dbReference>
<keyword evidence="1" id="KW-0732">Signal</keyword>
<gene>
    <name evidence="4" type="ORF">M124_0406</name>
</gene>
<evidence type="ECO:0000256" key="1">
    <source>
        <dbReference type="SAM" id="SignalP"/>
    </source>
</evidence>
<dbReference type="SUPFAM" id="SSF110296">
    <property type="entry name" value="Oligoxyloglucan reducing end-specific cellobiohydrolase"/>
    <property type="match status" value="1"/>
</dbReference>
<dbReference type="InterPro" id="IPR058667">
    <property type="entry name" value="DUF6242_C"/>
</dbReference>
<reference evidence="4 5" key="1">
    <citation type="submission" date="2014-02" db="EMBL/GenBank/DDBJ databases">
        <authorList>
            <person name="Sears C."/>
            <person name="Carroll K."/>
            <person name="Sack B.R."/>
            <person name="Qadri F."/>
            <person name="Myers L.L."/>
            <person name="Chung G.-T."/>
            <person name="Escheverria P."/>
            <person name="Fraser C.M."/>
            <person name="Sadzewicz L."/>
            <person name="Shefchek K.A."/>
            <person name="Tallon L."/>
            <person name="Das S.P."/>
            <person name="Daugherty S."/>
            <person name="Mongodin E.F."/>
        </authorList>
    </citation>
    <scope>NUCLEOTIDE SEQUENCE [LARGE SCALE GENOMIC DNA]</scope>
    <source>
        <strain evidence="5">3988T(B)14</strain>
    </source>
</reference>
<evidence type="ECO:0008006" key="6">
    <source>
        <dbReference type="Google" id="ProtNLM"/>
    </source>
</evidence>
<evidence type="ECO:0000313" key="4">
    <source>
        <dbReference type="EMBL" id="EXY75806.1"/>
    </source>
</evidence>
<feature type="domain" description="DUF6242" evidence="2">
    <location>
        <begin position="41"/>
        <end position="140"/>
    </location>
</feature>
<dbReference type="InterPro" id="IPR046209">
    <property type="entry name" value="DUF6242_N"/>
</dbReference>
<feature type="domain" description="DUF6242" evidence="3">
    <location>
        <begin position="146"/>
        <end position="449"/>
    </location>
</feature>
<feature type="chain" id="PRO_5001476936" description="Lipoprotein" evidence="1">
    <location>
        <begin position="22"/>
        <end position="452"/>
    </location>
</feature>
<evidence type="ECO:0000259" key="2">
    <source>
        <dbReference type="Pfam" id="PF19755"/>
    </source>
</evidence>
<dbReference type="Proteomes" id="UP000020529">
    <property type="component" value="Unassembled WGS sequence"/>
</dbReference>
<dbReference type="AlphaFoldDB" id="A0A015TY48"/>
<dbReference type="Pfam" id="PF25852">
    <property type="entry name" value="DUF6242_C"/>
    <property type="match status" value="1"/>
</dbReference>
<comment type="caution">
    <text evidence="4">The sequence shown here is derived from an EMBL/GenBank/DDBJ whole genome shotgun (WGS) entry which is preliminary data.</text>
</comment>
<proteinExistence type="predicted"/>
<dbReference type="Pfam" id="PF19755">
    <property type="entry name" value="DUF6242"/>
    <property type="match status" value="1"/>
</dbReference>
<accession>A0A015TY48</accession>
<organism evidence="4 5">
    <name type="scientific">Bacteroides fragilis str. 3988T(B)14</name>
    <dbReference type="NCBI Taxonomy" id="1339315"/>
    <lineage>
        <taxon>Bacteria</taxon>
        <taxon>Pseudomonadati</taxon>
        <taxon>Bacteroidota</taxon>
        <taxon>Bacteroidia</taxon>
        <taxon>Bacteroidales</taxon>
        <taxon>Bacteroidaceae</taxon>
        <taxon>Bacteroides</taxon>
    </lineage>
</organism>
<dbReference type="RefSeq" id="WP_005813537.1">
    <property type="nucleotide sequence ID" value="NZ_JGCY01000224.1"/>
</dbReference>
<dbReference type="PROSITE" id="PS51257">
    <property type="entry name" value="PROKAR_LIPOPROTEIN"/>
    <property type="match status" value="1"/>
</dbReference>
<protein>
    <recommendedName>
        <fullName evidence="6">Lipoprotein</fullName>
    </recommendedName>
</protein>
<dbReference type="EMBL" id="JGCY01000224">
    <property type="protein sequence ID" value="EXY75806.1"/>
    <property type="molecule type" value="Genomic_DNA"/>
</dbReference>
<dbReference type="Gene3D" id="2.130.10.10">
    <property type="entry name" value="YVTN repeat-like/Quinoprotein amine dehydrogenase"/>
    <property type="match status" value="1"/>
</dbReference>
<name>A0A015TY48_BACFG</name>
<feature type="signal peptide" evidence="1">
    <location>
        <begin position="1"/>
        <end position="21"/>
    </location>
</feature>
<dbReference type="PATRIC" id="fig|1339315.3.peg.1221"/>
<sequence length="452" mass="49920">MRIKFLSVIVSFFLVSFAVTSCLDTEEIEYSPDATIHAFALDTIHGVNYKFTIDQLGPDGVGLIYNQDSLPVGSDTIIDRILIKTLTTTSGIITAKNAEGQDTLFNYSDSIDFRGTMQKPMRIKVWAADMQYTKEYTISVRVHQQDPDSMNWTKMTDNFANYSGYQKSVTLNEDLLIYTSNTTAYKSSGDIISKGRSWTPVSITGLPDNIKLSSIISFGGKLYATNGESAYVSSDGALWNVATDLNKNGKVEMLIAPFPKNEGNLLGISGIAGIINNGDQSTFAITNPEATAWNIGSETVGADFPLENLSATSYLTATGIQTIAVMGNNRNANDTTSIAWTSQDGLLWIPLKTSSSTAYCPKLDNPSFFYYDNAFLAFGGNFETIYTSEAGIAWYKANKKIFLPAEFKDRENNYSTVVDKNNFIWVIWSNGGANEVWRGRINKFGFKRQNNN</sequence>
<evidence type="ECO:0000259" key="3">
    <source>
        <dbReference type="Pfam" id="PF25852"/>
    </source>
</evidence>
<evidence type="ECO:0000313" key="5">
    <source>
        <dbReference type="Proteomes" id="UP000020529"/>
    </source>
</evidence>